<dbReference type="Pfam" id="PF00324">
    <property type="entry name" value="AA_permease"/>
    <property type="match status" value="1"/>
</dbReference>
<dbReference type="GO" id="GO:0016020">
    <property type="term" value="C:membrane"/>
    <property type="evidence" value="ECO:0007669"/>
    <property type="project" value="UniProtKB-SubCell"/>
</dbReference>
<evidence type="ECO:0000256" key="5">
    <source>
        <dbReference type="ARBA" id="ARBA00023136"/>
    </source>
</evidence>
<evidence type="ECO:0000313" key="9">
    <source>
        <dbReference type="Proteomes" id="UP000800093"/>
    </source>
</evidence>
<feature type="signal peptide" evidence="6">
    <location>
        <begin position="1"/>
        <end position="24"/>
    </location>
</feature>
<evidence type="ECO:0000313" key="8">
    <source>
        <dbReference type="EMBL" id="KAF2264656.1"/>
    </source>
</evidence>
<dbReference type="EMBL" id="ML986614">
    <property type="protein sequence ID" value="KAF2264656.1"/>
    <property type="molecule type" value="Genomic_DNA"/>
</dbReference>
<comment type="subcellular location">
    <subcellularLocation>
        <location evidence="1">Membrane</location>
        <topology evidence="1">Multi-pass membrane protein</topology>
    </subcellularLocation>
</comment>
<proteinExistence type="predicted"/>
<gene>
    <name evidence="8" type="ORF">CC78DRAFT_580174</name>
</gene>
<keyword evidence="5" id="KW-0472">Membrane</keyword>
<evidence type="ECO:0000256" key="2">
    <source>
        <dbReference type="ARBA" id="ARBA00022448"/>
    </source>
</evidence>
<feature type="domain" description="Amino acid permease/ SLC12A" evidence="7">
    <location>
        <begin position="3"/>
        <end position="127"/>
    </location>
</feature>
<dbReference type="OrthoDB" id="3900342at2759"/>
<protein>
    <recommendedName>
        <fullName evidence="7">Amino acid permease/ SLC12A domain-containing protein</fullName>
    </recommendedName>
</protein>
<dbReference type="Proteomes" id="UP000800093">
    <property type="component" value="Unassembled WGS sequence"/>
</dbReference>
<dbReference type="PANTHER" id="PTHR43495">
    <property type="entry name" value="GABA PERMEASE"/>
    <property type="match status" value="1"/>
</dbReference>
<keyword evidence="4" id="KW-1133">Transmembrane helix</keyword>
<keyword evidence="3" id="KW-0812">Transmembrane</keyword>
<evidence type="ECO:0000256" key="3">
    <source>
        <dbReference type="ARBA" id="ARBA00022692"/>
    </source>
</evidence>
<dbReference type="PANTHER" id="PTHR43495:SF5">
    <property type="entry name" value="GAMMA-AMINOBUTYRIC ACID PERMEASE"/>
    <property type="match status" value="1"/>
</dbReference>
<dbReference type="InterPro" id="IPR004841">
    <property type="entry name" value="AA-permease/SLC12A_dom"/>
</dbReference>
<sequence length="179" mass="19736">MYIFISLSIAAFAYVGVEITTAAALEARVPTERTPSQCSAIGNTVKFSAVFTSFDDPNLPRISWQETTEDNESKNRSTALVFIIIAEYSGIPRLADTLNALLMFTVLICANTNLYVASRTLFSLIRNIDGGPGQPWYTRFFAILGRTKARGGLYECDSDFLNLRVSAFPVSLKHKGAFD</sequence>
<dbReference type="AlphaFoldDB" id="A0A9P4N8G4"/>
<comment type="caution">
    <text evidence="8">The sequence shown here is derived from an EMBL/GenBank/DDBJ whole genome shotgun (WGS) entry which is preliminary data.</text>
</comment>
<keyword evidence="9" id="KW-1185">Reference proteome</keyword>
<keyword evidence="6" id="KW-0732">Signal</keyword>
<evidence type="ECO:0000259" key="7">
    <source>
        <dbReference type="Pfam" id="PF00324"/>
    </source>
</evidence>
<keyword evidence="2" id="KW-0813">Transport</keyword>
<evidence type="ECO:0000256" key="4">
    <source>
        <dbReference type="ARBA" id="ARBA00022989"/>
    </source>
</evidence>
<reference evidence="9" key="1">
    <citation type="journal article" date="2020" name="Stud. Mycol.">
        <title>101 Dothideomycetes genomes: A test case for predicting lifestyles and emergence of pathogens.</title>
        <authorList>
            <person name="Haridas S."/>
            <person name="Albert R."/>
            <person name="Binder M."/>
            <person name="Bloem J."/>
            <person name="LaButti K."/>
            <person name="Salamov A."/>
            <person name="Andreopoulos B."/>
            <person name="Baker S."/>
            <person name="Barry K."/>
            <person name="Bills G."/>
            <person name="Bluhm B."/>
            <person name="Cannon C."/>
            <person name="Castanera R."/>
            <person name="Culley D."/>
            <person name="Daum C."/>
            <person name="Ezra D."/>
            <person name="Gonzalez J."/>
            <person name="Henrissat B."/>
            <person name="Kuo A."/>
            <person name="Liang C."/>
            <person name="Lipzen A."/>
            <person name="Lutzoni F."/>
            <person name="Magnuson J."/>
            <person name="Mondo S."/>
            <person name="Nolan M."/>
            <person name="Ohm R."/>
            <person name="Pangilinan J."/>
            <person name="Park H.-J."/>
            <person name="Ramirez L."/>
            <person name="Alfaro M."/>
            <person name="Sun H."/>
            <person name="Tritt A."/>
            <person name="Yoshinaga Y."/>
            <person name="Zwiers L.-H."/>
            <person name="Turgeon B."/>
            <person name="Goodwin S."/>
            <person name="Spatafora J."/>
            <person name="Crous P."/>
            <person name="Grigoriev I."/>
        </authorList>
    </citation>
    <scope>NUCLEOTIDE SEQUENCE [LARGE SCALE GENOMIC DNA]</scope>
    <source>
        <strain evidence="9">CBS 304.66</strain>
    </source>
</reference>
<evidence type="ECO:0000256" key="1">
    <source>
        <dbReference type="ARBA" id="ARBA00004141"/>
    </source>
</evidence>
<dbReference type="Gene3D" id="1.20.1740.10">
    <property type="entry name" value="Amino acid/polyamine transporter I"/>
    <property type="match status" value="1"/>
</dbReference>
<feature type="chain" id="PRO_5040344291" description="Amino acid permease/ SLC12A domain-containing protein" evidence="6">
    <location>
        <begin position="25"/>
        <end position="179"/>
    </location>
</feature>
<name>A0A9P4N8G4_9PLEO</name>
<dbReference type="GO" id="GO:0055085">
    <property type="term" value="P:transmembrane transport"/>
    <property type="evidence" value="ECO:0007669"/>
    <property type="project" value="InterPro"/>
</dbReference>
<organism evidence="8 9">
    <name type="scientific">Lojkania enalia</name>
    <dbReference type="NCBI Taxonomy" id="147567"/>
    <lineage>
        <taxon>Eukaryota</taxon>
        <taxon>Fungi</taxon>
        <taxon>Dikarya</taxon>
        <taxon>Ascomycota</taxon>
        <taxon>Pezizomycotina</taxon>
        <taxon>Dothideomycetes</taxon>
        <taxon>Pleosporomycetidae</taxon>
        <taxon>Pleosporales</taxon>
        <taxon>Pleosporales incertae sedis</taxon>
        <taxon>Lojkania</taxon>
    </lineage>
</organism>
<accession>A0A9P4N8G4</accession>
<evidence type="ECO:0000256" key="6">
    <source>
        <dbReference type="SAM" id="SignalP"/>
    </source>
</evidence>